<evidence type="ECO:0000256" key="2">
    <source>
        <dbReference type="ARBA" id="ARBA00023242"/>
    </source>
</evidence>
<feature type="non-terminal residue" evidence="6">
    <location>
        <position position="110"/>
    </location>
</feature>
<evidence type="ECO:0000313" key="6">
    <source>
        <dbReference type="EMBL" id="KDQ11170.1"/>
    </source>
</evidence>
<dbReference type="Proteomes" id="UP000027195">
    <property type="component" value="Unassembled WGS sequence"/>
</dbReference>
<dbReference type="CDD" id="cd01389">
    <property type="entry name" value="HMG-box_ROX1-like"/>
    <property type="match status" value="1"/>
</dbReference>
<dbReference type="SUPFAM" id="SSF47095">
    <property type="entry name" value="HMG-box"/>
    <property type="match status" value="1"/>
</dbReference>
<dbReference type="InterPro" id="IPR036910">
    <property type="entry name" value="HMG_box_dom_sf"/>
</dbReference>
<dbReference type="Gene3D" id="1.10.30.10">
    <property type="entry name" value="High mobility group box domain"/>
    <property type="match status" value="1"/>
</dbReference>
<dbReference type="OrthoDB" id="6247875at2759"/>
<reference evidence="7" key="1">
    <citation type="journal article" date="2014" name="Proc. Natl. Acad. Sci. U.S.A.">
        <title>Extensive sampling of basidiomycete genomes demonstrates inadequacy of the white-rot/brown-rot paradigm for wood decay fungi.</title>
        <authorList>
            <person name="Riley R."/>
            <person name="Salamov A.A."/>
            <person name="Brown D.W."/>
            <person name="Nagy L.G."/>
            <person name="Floudas D."/>
            <person name="Held B.W."/>
            <person name="Levasseur A."/>
            <person name="Lombard V."/>
            <person name="Morin E."/>
            <person name="Otillar R."/>
            <person name="Lindquist E.A."/>
            <person name="Sun H."/>
            <person name="LaButti K.M."/>
            <person name="Schmutz J."/>
            <person name="Jabbour D."/>
            <person name="Luo H."/>
            <person name="Baker S.E."/>
            <person name="Pisabarro A.G."/>
            <person name="Walton J.D."/>
            <person name="Blanchette R.A."/>
            <person name="Henrissat B."/>
            <person name="Martin F."/>
            <person name="Cullen D."/>
            <person name="Hibbett D.S."/>
            <person name="Grigoriev I.V."/>
        </authorList>
    </citation>
    <scope>NUCLEOTIDE SEQUENCE [LARGE SCALE GENOMIC DNA]</scope>
    <source>
        <strain evidence="7">FD-172 SS1</strain>
    </source>
</reference>
<name>A0A067M8Z0_BOTB1</name>
<evidence type="ECO:0000313" key="7">
    <source>
        <dbReference type="Proteomes" id="UP000027195"/>
    </source>
</evidence>
<dbReference type="GO" id="GO:0000981">
    <property type="term" value="F:DNA-binding transcription factor activity, RNA polymerase II-specific"/>
    <property type="evidence" value="ECO:0007669"/>
    <property type="project" value="TreeGrafter"/>
</dbReference>
<organism evidence="6 7">
    <name type="scientific">Botryobasidium botryosum (strain FD-172 SS1)</name>
    <dbReference type="NCBI Taxonomy" id="930990"/>
    <lineage>
        <taxon>Eukaryota</taxon>
        <taxon>Fungi</taxon>
        <taxon>Dikarya</taxon>
        <taxon>Basidiomycota</taxon>
        <taxon>Agaricomycotina</taxon>
        <taxon>Agaricomycetes</taxon>
        <taxon>Cantharellales</taxon>
        <taxon>Botryobasidiaceae</taxon>
        <taxon>Botryobasidium</taxon>
    </lineage>
</organism>
<dbReference type="SMART" id="SM00398">
    <property type="entry name" value="HMG"/>
    <property type="match status" value="1"/>
</dbReference>
<dbReference type="PANTHER" id="PTHR45789">
    <property type="entry name" value="FI18025P1"/>
    <property type="match status" value="1"/>
</dbReference>
<dbReference type="InterPro" id="IPR051356">
    <property type="entry name" value="SOX/SOX-like_TF"/>
</dbReference>
<dbReference type="GO" id="GO:0005634">
    <property type="term" value="C:nucleus"/>
    <property type="evidence" value="ECO:0007669"/>
    <property type="project" value="UniProtKB-UniRule"/>
</dbReference>
<dbReference type="HOGENOM" id="CLU_082854_6_2_1"/>
<dbReference type="Pfam" id="PF00505">
    <property type="entry name" value="HMG_box"/>
    <property type="match status" value="1"/>
</dbReference>
<feature type="DNA-binding region" description="HMG box" evidence="3">
    <location>
        <begin position="37"/>
        <end position="107"/>
    </location>
</feature>
<dbReference type="GO" id="GO:0000978">
    <property type="term" value="F:RNA polymerase II cis-regulatory region sequence-specific DNA binding"/>
    <property type="evidence" value="ECO:0007669"/>
    <property type="project" value="TreeGrafter"/>
</dbReference>
<evidence type="ECO:0000259" key="5">
    <source>
        <dbReference type="PROSITE" id="PS50118"/>
    </source>
</evidence>
<keyword evidence="7" id="KW-1185">Reference proteome</keyword>
<feature type="domain" description="HMG box" evidence="5">
    <location>
        <begin position="37"/>
        <end position="107"/>
    </location>
</feature>
<dbReference type="EMBL" id="KL198061">
    <property type="protein sequence ID" value="KDQ11170.1"/>
    <property type="molecule type" value="Genomic_DNA"/>
</dbReference>
<feature type="compositionally biased region" description="Basic residues" evidence="4">
    <location>
        <begin position="15"/>
        <end position="30"/>
    </location>
</feature>
<accession>A0A067M8Z0</accession>
<dbReference type="InParanoid" id="A0A067M8Z0"/>
<sequence>MYAPPASTLDLGLRRNSRARVSRRATSHSAKKPEGHIPRPPNCFLLYRSWVRQHKMKQMSDGKKNEQNVSVIVGELWESLPEEKKDIFRRQAQIIKAAHQLKYPDYKYSP</sequence>
<dbReference type="PROSITE" id="PS50118">
    <property type="entry name" value="HMG_BOX_2"/>
    <property type="match status" value="1"/>
</dbReference>
<gene>
    <name evidence="6" type="ORF">BOTBODRAFT_114822</name>
</gene>
<dbReference type="STRING" id="930990.A0A067M8Z0"/>
<proteinExistence type="predicted"/>
<keyword evidence="2 3" id="KW-0539">Nucleus</keyword>
<keyword evidence="1 3" id="KW-0238">DNA-binding</keyword>
<dbReference type="AlphaFoldDB" id="A0A067M8Z0"/>
<dbReference type="PANTHER" id="PTHR45789:SF2">
    <property type="entry name" value="FI18025P1"/>
    <property type="match status" value="1"/>
</dbReference>
<feature type="region of interest" description="Disordered" evidence="4">
    <location>
        <begin position="1"/>
        <end position="40"/>
    </location>
</feature>
<dbReference type="InterPro" id="IPR009071">
    <property type="entry name" value="HMG_box_dom"/>
</dbReference>
<evidence type="ECO:0000256" key="1">
    <source>
        <dbReference type="ARBA" id="ARBA00023125"/>
    </source>
</evidence>
<evidence type="ECO:0000256" key="3">
    <source>
        <dbReference type="PROSITE-ProRule" id="PRU00267"/>
    </source>
</evidence>
<evidence type="ECO:0000256" key="4">
    <source>
        <dbReference type="SAM" id="MobiDB-lite"/>
    </source>
</evidence>
<protein>
    <recommendedName>
        <fullName evidence="5">HMG box domain-containing protein</fullName>
    </recommendedName>
</protein>